<dbReference type="Gene3D" id="3.40.50.1000">
    <property type="entry name" value="HAD superfamily/HAD-like"/>
    <property type="match status" value="1"/>
</dbReference>
<dbReference type="GO" id="GO:0018784">
    <property type="term" value="F:(S)-2-haloacid dehalogenase activity"/>
    <property type="evidence" value="ECO:0007669"/>
    <property type="project" value="UniProtKB-UniRule"/>
</dbReference>
<comment type="similarity">
    <text evidence="1 3">Belongs to the HAD-like hydrolase superfamily. S-2-haloalkanoic acid dehalogenase family.</text>
</comment>
<dbReference type="PANTHER" id="PTHR43316">
    <property type="entry name" value="HYDROLASE, HALOACID DELAHOGENASE-RELATED"/>
    <property type="match status" value="1"/>
</dbReference>
<dbReference type="InterPro" id="IPR051540">
    <property type="entry name" value="S-2-haloacid_dehalogenase"/>
</dbReference>
<dbReference type="InterPro" id="IPR023214">
    <property type="entry name" value="HAD_sf"/>
</dbReference>
<dbReference type="PANTHER" id="PTHR43316:SF3">
    <property type="entry name" value="HALOACID DEHALOGENASE, TYPE II (AFU_ORTHOLOGUE AFUA_2G07750)-RELATED"/>
    <property type="match status" value="1"/>
</dbReference>
<dbReference type="InterPro" id="IPR023198">
    <property type="entry name" value="PGP-like_dom2"/>
</dbReference>
<proteinExistence type="inferred from homology"/>
<accession>A0A2S5DCI0</accession>
<evidence type="ECO:0000256" key="2">
    <source>
        <dbReference type="ARBA" id="ARBA00022801"/>
    </source>
</evidence>
<evidence type="ECO:0000313" key="5">
    <source>
        <dbReference type="Proteomes" id="UP000237082"/>
    </source>
</evidence>
<dbReference type="AlphaFoldDB" id="A0A2S5DCI0"/>
<dbReference type="RefSeq" id="WP_103903867.1">
    <property type="nucleotide sequence ID" value="NZ_PQWB01000097.1"/>
</dbReference>
<comment type="caution">
    <text evidence="4">The sequence shown here is derived from an EMBL/GenBank/DDBJ whole genome shotgun (WGS) entry which is preliminary data.</text>
</comment>
<dbReference type="CDD" id="cd02588">
    <property type="entry name" value="HAD_L2-DEX"/>
    <property type="match status" value="1"/>
</dbReference>
<dbReference type="EC" id="3.8.1.2" evidence="3"/>
<evidence type="ECO:0000256" key="1">
    <source>
        <dbReference type="ARBA" id="ARBA00008106"/>
    </source>
</evidence>
<dbReference type="InterPro" id="IPR036412">
    <property type="entry name" value="HAD-like_sf"/>
</dbReference>
<dbReference type="NCBIfam" id="TIGR01428">
    <property type="entry name" value="HAD_type_II"/>
    <property type="match status" value="1"/>
</dbReference>
<comment type="catalytic activity">
    <reaction evidence="3">
        <text>an (S)-2-haloacid + H2O = a (2R)-2-hydroxycarboxylate + a halide anion + H(+)</text>
        <dbReference type="Rhea" id="RHEA:11192"/>
        <dbReference type="ChEBI" id="CHEBI:15377"/>
        <dbReference type="ChEBI" id="CHEBI:15378"/>
        <dbReference type="ChEBI" id="CHEBI:16042"/>
        <dbReference type="ChEBI" id="CHEBI:58314"/>
        <dbReference type="ChEBI" id="CHEBI:137405"/>
        <dbReference type="EC" id="3.8.1.2"/>
    </reaction>
</comment>
<dbReference type="SUPFAM" id="SSF56784">
    <property type="entry name" value="HAD-like"/>
    <property type="match status" value="1"/>
</dbReference>
<reference evidence="5" key="1">
    <citation type="submission" date="2018-02" db="EMBL/GenBank/DDBJ databases">
        <authorList>
            <person name="O'Hara-Hanley K."/>
            <person name="Soby S."/>
        </authorList>
    </citation>
    <scope>NUCLEOTIDE SEQUENCE [LARGE SCALE GENOMIC DNA]</scope>
    <source>
        <strain evidence="5">MWU14-2602</strain>
    </source>
</reference>
<dbReference type="InterPro" id="IPR006439">
    <property type="entry name" value="HAD-SF_hydro_IA"/>
</dbReference>
<dbReference type="NCBIfam" id="TIGR01493">
    <property type="entry name" value="HAD-SF-IA-v2"/>
    <property type="match status" value="1"/>
</dbReference>
<dbReference type="OrthoDB" id="8585081at2"/>
<dbReference type="InterPro" id="IPR006328">
    <property type="entry name" value="2-HAD"/>
</dbReference>
<protein>
    <recommendedName>
        <fullName evidence="3">(S)-2-haloacid dehalogenase</fullName>
        <ecNumber evidence="3">3.8.1.2</ecNumber>
    </recommendedName>
    <alternativeName>
        <fullName evidence="3">2-haloalkanoic acid dehalogenase</fullName>
    </alternativeName>
    <alternativeName>
        <fullName evidence="3">Halocarboxylic acid halidohydrolase</fullName>
    </alternativeName>
    <alternativeName>
        <fullName evidence="3">L-2-haloacid dehalogenase</fullName>
    </alternativeName>
</protein>
<organism evidence="4 5">
    <name type="scientific">Chromobacterium alticapitis</name>
    <dbReference type="NCBI Taxonomy" id="2073169"/>
    <lineage>
        <taxon>Bacteria</taxon>
        <taxon>Pseudomonadati</taxon>
        <taxon>Pseudomonadota</taxon>
        <taxon>Betaproteobacteria</taxon>
        <taxon>Neisseriales</taxon>
        <taxon>Chromobacteriaceae</taxon>
        <taxon>Chromobacterium</taxon>
    </lineage>
</organism>
<keyword evidence="5" id="KW-1185">Reference proteome</keyword>
<name>A0A2S5DCI0_9NEIS</name>
<evidence type="ECO:0000313" key="4">
    <source>
        <dbReference type="EMBL" id="POZ60721.1"/>
    </source>
</evidence>
<sequence>MPTSPVDALVFDVFGTVVDWREGVARDGAAFLARHGVPADGHAFADAWRRHYSPAMEGVRSGARPFVPLDTLHRENLLAILPAFGIDPGTVPEDELQWLIRAWHRLEPWPDSVEGLTRLKARYIIAPLSNGNFRLLLDMAKYAGLPWDAIMGAELAQAYKPQPQAYLRTAELLDLPPERICLAAAHNGDLAAARRCGFKTAFIARPREFGPDQKTDLAAEQDWDWVAGDIVALASMLGA</sequence>
<dbReference type="Proteomes" id="UP000237082">
    <property type="component" value="Unassembled WGS sequence"/>
</dbReference>
<gene>
    <name evidence="4" type="ORF">C2I19_17125</name>
</gene>
<dbReference type="PRINTS" id="PR00413">
    <property type="entry name" value="HADHALOGNASE"/>
</dbReference>
<dbReference type="EMBL" id="PQWB01000097">
    <property type="protein sequence ID" value="POZ60721.1"/>
    <property type="molecule type" value="Genomic_DNA"/>
</dbReference>
<dbReference type="Pfam" id="PF00702">
    <property type="entry name" value="Hydrolase"/>
    <property type="match status" value="1"/>
</dbReference>
<comment type="function">
    <text evidence="3">Catalyzes the hydrolytic dehalogenation of small (S)-2-haloalkanoic acids to yield the corresponding (R)-2-hydroxyalkanoic acids.</text>
</comment>
<evidence type="ECO:0000256" key="3">
    <source>
        <dbReference type="RuleBase" id="RU368077"/>
    </source>
</evidence>
<keyword evidence="2 3" id="KW-0378">Hydrolase</keyword>
<dbReference type="Gene3D" id="1.10.150.240">
    <property type="entry name" value="Putative phosphatase, domain 2"/>
    <property type="match status" value="1"/>
</dbReference>